<reference evidence="1" key="1">
    <citation type="submission" date="2013-11" db="EMBL/GenBank/DDBJ databases">
        <title>Genome sequence of the fusiform rust pathogen reveals effectors for host alternation and coevolution with pine.</title>
        <authorList>
            <consortium name="DOE Joint Genome Institute"/>
            <person name="Smith K."/>
            <person name="Pendleton A."/>
            <person name="Kubisiak T."/>
            <person name="Anderson C."/>
            <person name="Salamov A."/>
            <person name="Aerts A."/>
            <person name="Riley R."/>
            <person name="Clum A."/>
            <person name="Lindquist E."/>
            <person name="Ence D."/>
            <person name="Campbell M."/>
            <person name="Kronenberg Z."/>
            <person name="Feau N."/>
            <person name="Dhillon B."/>
            <person name="Hamelin R."/>
            <person name="Burleigh J."/>
            <person name="Smith J."/>
            <person name="Yandell M."/>
            <person name="Nelson C."/>
            <person name="Grigoriev I."/>
            <person name="Davis J."/>
        </authorList>
    </citation>
    <scope>NUCLEOTIDE SEQUENCE</scope>
    <source>
        <strain evidence="1">G11</strain>
    </source>
</reference>
<evidence type="ECO:0000313" key="2">
    <source>
        <dbReference type="Proteomes" id="UP000886653"/>
    </source>
</evidence>
<accession>A0A9P6N5K7</accession>
<protein>
    <submittedName>
        <fullName evidence="1">Uncharacterized protein</fullName>
    </submittedName>
</protein>
<dbReference type="EMBL" id="MU167670">
    <property type="protein sequence ID" value="KAG0139243.1"/>
    <property type="molecule type" value="Genomic_DNA"/>
</dbReference>
<dbReference type="Proteomes" id="UP000886653">
    <property type="component" value="Unassembled WGS sequence"/>
</dbReference>
<comment type="caution">
    <text evidence="1">The sequence shown here is derived from an EMBL/GenBank/DDBJ whole genome shotgun (WGS) entry which is preliminary data.</text>
</comment>
<name>A0A9P6N5K7_9BASI</name>
<keyword evidence="2" id="KW-1185">Reference proteome</keyword>
<organism evidence="1 2">
    <name type="scientific">Cronartium quercuum f. sp. fusiforme G11</name>
    <dbReference type="NCBI Taxonomy" id="708437"/>
    <lineage>
        <taxon>Eukaryota</taxon>
        <taxon>Fungi</taxon>
        <taxon>Dikarya</taxon>
        <taxon>Basidiomycota</taxon>
        <taxon>Pucciniomycotina</taxon>
        <taxon>Pucciniomycetes</taxon>
        <taxon>Pucciniales</taxon>
        <taxon>Coleosporiaceae</taxon>
        <taxon>Cronartium</taxon>
    </lineage>
</organism>
<evidence type="ECO:0000313" key="1">
    <source>
        <dbReference type="EMBL" id="KAG0139243.1"/>
    </source>
</evidence>
<gene>
    <name evidence="1" type="ORF">CROQUDRAFT_101870</name>
</gene>
<dbReference type="AlphaFoldDB" id="A0A9P6N5K7"/>
<sequence>MENGFAACAKAIPYRSPVSIGISTASSTLAITHSHHNQMCWKTLLSCTRPPLACSMHCTALVNQFTQPAFSHTGGLKEAIIPPEDVPSAFNIEELLVRLWSEFAFDNDLLIESDDLDCESQPQDPDPVKLAHNKCAQWYPFKDKEVS</sequence>
<proteinExistence type="predicted"/>